<reference evidence="1 2" key="1">
    <citation type="submission" date="2018-06" db="EMBL/GenBank/DDBJ databases">
        <title>Complete genome of Desulfovibrio indonesiensis P37SLT.</title>
        <authorList>
            <person name="Crispim J.S."/>
            <person name="Vidigal P.M.P."/>
            <person name="Silva L.C.F."/>
            <person name="Laguardia C.N."/>
            <person name="Araujo L.C."/>
            <person name="Dias R.S."/>
            <person name="Sousa M.P."/>
            <person name="Paula S.O."/>
            <person name="Silva C."/>
        </authorList>
    </citation>
    <scope>NUCLEOTIDE SEQUENCE [LARGE SCALE GENOMIC DNA]</scope>
    <source>
        <strain evidence="1 2">P37SLT</strain>
    </source>
</reference>
<name>A0A7M3MEB1_9BACT</name>
<accession>A0A7M3MEB1</accession>
<dbReference type="Pfam" id="PF05258">
    <property type="entry name" value="DciA"/>
    <property type="match status" value="1"/>
</dbReference>
<comment type="caution">
    <text evidence="1">The sequence shown here is derived from an EMBL/GenBank/DDBJ whole genome shotgun (WGS) entry which is preliminary data.</text>
</comment>
<protein>
    <submittedName>
        <fullName evidence="1">DUF721 domain-containing protein</fullName>
    </submittedName>
</protein>
<dbReference type="AlphaFoldDB" id="A0A7M3MEB1"/>
<dbReference type="OrthoDB" id="5471833at2"/>
<gene>
    <name evidence="1" type="ORF">DPQ33_11860</name>
</gene>
<organism evidence="1 2">
    <name type="scientific">Oceanidesulfovibrio indonesiensis</name>
    <dbReference type="NCBI Taxonomy" id="54767"/>
    <lineage>
        <taxon>Bacteria</taxon>
        <taxon>Pseudomonadati</taxon>
        <taxon>Thermodesulfobacteriota</taxon>
        <taxon>Desulfovibrionia</taxon>
        <taxon>Desulfovibrionales</taxon>
        <taxon>Desulfovibrionaceae</taxon>
        <taxon>Oceanidesulfovibrio</taxon>
    </lineage>
</organism>
<dbReference type="Proteomes" id="UP000448292">
    <property type="component" value="Unassembled WGS sequence"/>
</dbReference>
<evidence type="ECO:0000313" key="1">
    <source>
        <dbReference type="EMBL" id="TVM16682.1"/>
    </source>
</evidence>
<proteinExistence type="predicted"/>
<dbReference type="RefSeq" id="WP_144303434.1">
    <property type="nucleotide sequence ID" value="NZ_QMIE01000010.1"/>
</dbReference>
<dbReference type="EMBL" id="QMIE01000010">
    <property type="protein sequence ID" value="TVM16682.1"/>
    <property type="molecule type" value="Genomic_DNA"/>
</dbReference>
<dbReference type="InterPro" id="IPR007922">
    <property type="entry name" value="DciA-like"/>
</dbReference>
<keyword evidence="2" id="KW-1185">Reference proteome</keyword>
<sequence length="160" mass="18324">MDRIGRTLPRFLRTGLGADLPFRLVLLWRHWDEIVGEEVASLGRPLGRRKTTLRIGVEDVMAMQELTFHAPAILEAVHGYLEEPVFETVQGELLGDRHGLDAERLDIPDEGKPIRPTKLGGLMDRFEANPTIAESYRKYVEFFKEQESGKNNRNSEEDHE</sequence>
<evidence type="ECO:0000313" key="2">
    <source>
        <dbReference type="Proteomes" id="UP000448292"/>
    </source>
</evidence>